<proteinExistence type="predicted"/>
<dbReference type="Pfam" id="PF13529">
    <property type="entry name" value="Peptidase_C39_2"/>
    <property type="match status" value="1"/>
</dbReference>
<dbReference type="OrthoDB" id="386347at2157"/>
<dbReference type="InterPro" id="IPR039564">
    <property type="entry name" value="Peptidase_C39-like"/>
</dbReference>
<dbReference type="GeneID" id="97550202"/>
<gene>
    <name evidence="2" type="ORF">DK846_12340</name>
</gene>
<feature type="domain" description="Peptidase C39-like" evidence="1">
    <location>
        <begin position="77"/>
        <end position="198"/>
    </location>
</feature>
<dbReference type="Gene3D" id="3.90.70.10">
    <property type="entry name" value="Cysteine proteinases"/>
    <property type="match status" value="1"/>
</dbReference>
<evidence type="ECO:0000313" key="3">
    <source>
        <dbReference type="Proteomes" id="UP000245657"/>
    </source>
</evidence>
<dbReference type="AlphaFoldDB" id="A0A2V2N8L1"/>
<protein>
    <recommendedName>
        <fullName evidence="1">Peptidase C39-like domain-containing protein</fullName>
    </recommendedName>
</protein>
<name>A0A2V2N8L1_9EURY</name>
<comment type="caution">
    <text evidence="2">The sequence shown here is derived from an EMBL/GenBank/DDBJ whole genome shotgun (WGS) entry which is preliminary data.</text>
</comment>
<accession>A0A2V2N8L1</accession>
<dbReference type="EMBL" id="QGMY01000008">
    <property type="protein sequence ID" value="PWR71633.1"/>
    <property type="molecule type" value="Genomic_DNA"/>
</dbReference>
<reference evidence="2 3" key="1">
    <citation type="submission" date="2018-05" db="EMBL/GenBank/DDBJ databases">
        <title>Draft genome of Methanospirillum lacunae Ki8-1.</title>
        <authorList>
            <person name="Dueholm M.S."/>
            <person name="Nielsen P.H."/>
            <person name="Bakmann L.F."/>
            <person name="Otzen D.E."/>
        </authorList>
    </citation>
    <scope>NUCLEOTIDE SEQUENCE [LARGE SCALE GENOMIC DNA]</scope>
    <source>
        <strain evidence="2 3">Ki8-1</strain>
    </source>
</reference>
<evidence type="ECO:0000313" key="2">
    <source>
        <dbReference type="EMBL" id="PWR71633.1"/>
    </source>
</evidence>
<sequence length="249" mass="27303">MIICQVINGKYMLKTRALLFLILLGAGVATVQAYSLNISDLMGGAAAYKGLGDHPDSEWYTPFSINESSDENLTLIKVPSVQQSTEITCGSAAALDNLLYYGSTGDEMSMAEEMGTVPVYGANVVQMAKLFTDRGWTVHSSTTDGDGDLAMLQNNLKVGVPTLVAWADWGGHWMVVTGYDTMGTDTVVDDVIIFADPYDVTDHNQDGYYRFPAARFYSLWFVPHWYPDKDAVRPWLTATPSSPISQNRG</sequence>
<keyword evidence="3" id="KW-1185">Reference proteome</keyword>
<dbReference type="Proteomes" id="UP000245657">
    <property type="component" value="Unassembled WGS sequence"/>
</dbReference>
<organism evidence="2 3">
    <name type="scientific">Methanospirillum lacunae</name>
    <dbReference type="NCBI Taxonomy" id="668570"/>
    <lineage>
        <taxon>Archaea</taxon>
        <taxon>Methanobacteriati</taxon>
        <taxon>Methanobacteriota</taxon>
        <taxon>Stenosarchaea group</taxon>
        <taxon>Methanomicrobia</taxon>
        <taxon>Methanomicrobiales</taxon>
        <taxon>Methanospirillaceae</taxon>
        <taxon>Methanospirillum</taxon>
    </lineage>
</organism>
<dbReference type="RefSeq" id="WP_109969252.1">
    <property type="nucleotide sequence ID" value="NZ_CP176093.1"/>
</dbReference>
<evidence type="ECO:0000259" key="1">
    <source>
        <dbReference type="Pfam" id="PF13529"/>
    </source>
</evidence>